<dbReference type="Pfam" id="PF20611">
    <property type="entry name" value="DUF6801"/>
    <property type="match status" value="1"/>
</dbReference>
<evidence type="ECO:0000259" key="3">
    <source>
        <dbReference type="Pfam" id="PF20611"/>
    </source>
</evidence>
<dbReference type="Proteomes" id="UP001501265">
    <property type="component" value="Unassembled WGS sequence"/>
</dbReference>
<feature type="chain" id="PRO_5047084442" description="DUF6801 domain-containing protein" evidence="2">
    <location>
        <begin position="38"/>
        <end position="529"/>
    </location>
</feature>
<dbReference type="EMBL" id="BAABIG010000007">
    <property type="protein sequence ID" value="GAA4785628.1"/>
    <property type="molecule type" value="Genomic_DNA"/>
</dbReference>
<evidence type="ECO:0000256" key="2">
    <source>
        <dbReference type="SAM" id="SignalP"/>
    </source>
</evidence>
<sequence length="529" mass="54111">MTGPRTAVRRTARSRARRAAIAAFVVLAATVPAAAVAAGAQEVDAALPYTCALPSGEQPVTVRVSATFPDRVAAAEPVEPTDVTTTVELPEPAVADLTALGAAGVRAATRLAVGVTQDEATAEATWRGETEPTALPASGPLTLTATGDVPSVTGQGTGELVFSAGKLAVDLTPATADGGATDPAALTVDCVLADGAPAGGELATVPVGTGQGGGTDTPSGSPSGPESQVPSASGTPGRPGEEPESRQDDRAPKVDGTAPGAAAAERTAPTCKYDEKYPAGPMSLNAYITGYANVNKLDGAALIPPFCTLITQGEPQFEFFPDFSGATITQHSTADLYHAQRKQTPPFEATFLTFDFTPTTATMVLEQTGPMTIDSHGSTDFLFTSTDTYVRAPIVLRVTSLEINGTPLDVGADCRTRTSLASPDPEPAKYPGDHLVLHGRGEQVTGEPATGYLLLSGGPLTGKVTIPAFTGCATADGENLDRLLTASVSGPDNYVKQIQGQACFVSADVPNPDECTEDLQPLKVPVAER</sequence>
<accession>A0ABP9ATC7</accession>
<feature type="compositionally biased region" description="Low complexity" evidence="1">
    <location>
        <begin position="256"/>
        <end position="269"/>
    </location>
</feature>
<protein>
    <recommendedName>
        <fullName evidence="3">DUF6801 domain-containing protein</fullName>
    </recommendedName>
</protein>
<feature type="compositionally biased region" description="Basic and acidic residues" evidence="1">
    <location>
        <begin position="239"/>
        <end position="253"/>
    </location>
</feature>
<feature type="region of interest" description="Disordered" evidence="1">
    <location>
        <begin position="202"/>
        <end position="269"/>
    </location>
</feature>
<gene>
    <name evidence="4" type="ORF">GCM10023220_06730</name>
</gene>
<evidence type="ECO:0000256" key="1">
    <source>
        <dbReference type="SAM" id="MobiDB-lite"/>
    </source>
</evidence>
<proteinExistence type="predicted"/>
<feature type="domain" description="DUF6801" evidence="3">
    <location>
        <begin position="49"/>
        <end position="197"/>
    </location>
</feature>
<organism evidence="4 5">
    <name type="scientific">Streptomyces ziwulingensis</name>
    <dbReference type="NCBI Taxonomy" id="1045501"/>
    <lineage>
        <taxon>Bacteria</taxon>
        <taxon>Bacillati</taxon>
        <taxon>Actinomycetota</taxon>
        <taxon>Actinomycetes</taxon>
        <taxon>Kitasatosporales</taxon>
        <taxon>Streptomycetaceae</taxon>
        <taxon>Streptomyces</taxon>
    </lineage>
</organism>
<dbReference type="RefSeq" id="WP_345617319.1">
    <property type="nucleotide sequence ID" value="NZ_BAABIG010000007.1"/>
</dbReference>
<evidence type="ECO:0000313" key="5">
    <source>
        <dbReference type="Proteomes" id="UP001501265"/>
    </source>
</evidence>
<feature type="signal peptide" evidence="2">
    <location>
        <begin position="1"/>
        <end position="37"/>
    </location>
</feature>
<evidence type="ECO:0000313" key="4">
    <source>
        <dbReference type="EMBL" id="GAA4785628.1"/>
    </source>
</evidence>
<name>A0ABP9ATC7_9ACTN</name>
<keyword evidence="2" id="KW-0732">Signal</keyword>
<keyword evidence="5" id="KW-1185">Reference proteome</keyword>
<dbReference type="InterPro" id="IPR046542">
    <property type="entry name" value="DUF6801"/>
</dbReference>
<reference evidence="5" key="1">
    <citation type="journal article" date="2019" name="Int. J. Syst. Evol. Microbiol.">
        <title>The Global Catalogue of Microorganisms (GCM) 10K type strain sequencing project: providing services to taxonomists for standard genome sequencing and annotation.</title>
        <authorList>
            <consortium name="The Broad Institute Genomics Platform"/>
            <consortium name="The Broad Institute Genome Sequencing Center for Infectious Disease"/>
            <person name="Wu L."/>
            <person name="Ma J."/>
        </authorList>
    </citation>
    <scope>NUCLEOTIDE SEQUENCE [LARGE SCALE GENOMIC DNA]</scope>
    <source>
        <strain evidence="5">JCM 18081</strain>
    </source>
</reference>
<comment type="caution">
    <text evidence="4">The sequence shown here is derived from an EMBL/GenBank/DDBJ whole genome shotgun (WGS) entry which is preliminary data.</text>
</comment>
<feature type="compositionally biased region" description="Low complexity" evidence="1">
    <location>
        <begin position="216"/>
        <end position="231"/>
    </location>
</feature>